<evidence type="ECO:0000256" key="2">
    <source>
        <dbReference type="SAM" id="MobiDB-lite"/>
    </source>
</evidence>
<dbReference type="PANTHER" id="PTHR21363">
    <property type="entry name" value="PREPHENATE DEHYDROGENASE"/>
    <property type="match status" value="1"/>
</dbReference>
<dbReference type="GO" id="GO:0070403">
    <property type="term" value="F:NAD+ binding"/>
    <property type="evidence" value="ECO:0007669"/>
    <property type="project" value="InterPro"/>
</dbReference>
<dbReference type="GO" id="GO:0004665">
    <property type="term" value="F:prephenate dehydrogenase (NADP+) activity"/>
    <property type="evidence" value="ECO:0007669"/>
    <property type="project" value="InterPro"/>
</dbReference>
<organism evidence="4 5">
    <name type="scientific">Solidesulfovibrio magneticus (strain ATCC 700980 / DSM 13731 / RS-1)</name>
    <name type="common">Desulfovibrio magneticus</name>
    <dbReference type="NCBI Taxonomy" id="573370"/>
    <lineage>
        <taxon>Bacteria</taxon>
        <taxon>Pseudomonadati</taxon>
        <taxon>Thermodesulfobacteriota</taxon>
        <taxon>Desulfovibrionia</taxon>
        <taxon>Desulfovibrionales</taxon>
        <taxon>Desulfovibrionaceae</taxon>
        <taxon>Solidesulfovibrio</taxon>
    </lineage>
</organism>
<dbReference type="InterPro" id="IPR003099">
    <property type="entry name" value="Prephen_DH"/>
</dbReference>
<gene>
    <name evidence="4" type="primary">tyrA</name>
    <name evidence="4" type="ordered locus">DMR_05330</name>
</gene>
<keyword evidence="1" id="KW-0560">Oxidoreductase</keyword>
<dbReference type="STRING" id="573370.DMR_05330"/>
<dbReference type="eggNOG" id="COG0287">
    <property type="taxonomic scope" value="Bacteria"/>
</dbReference>
<dbReference type="PANTHER" id="PTHR21363:SF0">
    <property type="entry name" value="PREPHENATE DEHYDROGENASE [NADP(+)]"/>
    <property type="match status" value="1"/>
</dbReference>
<dbReference type="GO" id="GO:0008977">
    <property type="term" value="F:prephenate dehydrogenase (NAD+) activity"/>
    <property type="evidence" value="ECO:0007669"/>
    <property type="project" value="InterPro"/>
</dbReference>
<dbReference type="EMBL" id="AP010904">
    <property type="protein sequence ID" value="BAH74024.1"/>
    <property type="molecule type" value="Genomic_DNA"/>
</dbReference>
<dbReference type="Proteomes" id="UP000009071">
    <property type="component" value="Chromosome"/>
</dbReference>
<feature type="region of interest" description="Disordered" evidence="2">
    <location>
        <begin position="1"/>
        <end position="46"/>
    </location>
</feature>
<sequence length="372" mass="38988">MGSHTRSDAGRRVDEAGREKRQERALPAPAGGLSPPDPSHGEGFGAAACCAADGATGSSTEAENKFQEVQHIMPNTNSNKPSTQPQEKVFGEGGGPGEETPFFKKGFPPPGAPRAISTIALVGARGGMGQLVAAKCRAAGVAVRELDRPLTPDGIAAALAGADMVLVSVPVYATAEVTARLAPHLAAPQILADVGSVKTLPIAAMVEGYGGPVVGTHPLFGPAPAQDDGLRVAVMDGRPGQDVWATELVADWCRRIGFAPFPSTAKEHDKAAAYVQGLNFVTTVAYLAAQAAGGEVRKYLTPSFERRLAAAEKLITKDAALFTALFEANPHSHEAVRNYRNFLNIAAGGDIDLLVRRAEAWWTEKTEKKDNP</sequence>
<keyword evidence="5" id="KW-1185">Reference proteome</keyword>
<evidence type="ECO:0000259" key="3">
    <source>
        <dbReference type="PROSITE" id="PS51176"/>
    </source>
</evidence>
<protein>
    <submittedName>
        <fullName evidence="4">Chorismate mutase/prephenate dehydrogenase</fullName>
    </submittedName>
</protein>
<evidence type="ECO:0000313" key="5">
    <source>
        <dbReference type="Proteomes" id="UP000009071"/>
    </source>
</evidence>
<dbReference type="GO" id="GO:0006571">
    <property type="term" value="P:tyrosine biosynthetic process"/>
    <property type="evidence" value="ECO:0007669"/>
    <property type="project" value="InterPro"/>
</dbReference>
<feature type="compositionally biased region" description="Basic and acidic residues" evidence="2">
    <location>
        <begin position="1"/>
        <end position="24"/>
    </location>
</feature>
<dbReference type="KEGG" id="dma:DMR_05330"/>
<dbReference type="AlphaFoldDB" id="C4XI62"/>
<dbReference type="HOGENOM" id="CLU_036672_3_0_7"/>
<dbReference type="InterPro" id="IPR050812">
    <property type="entry name" value="Preph/Arog_dehydrog"/>
</dbReference>
<dbReference type="InterPro" id="IPR036291">
    <property type="entry name" value="NAD(P)-bd_dom_sf"/>
</dbReference>
<dbReference type="Pfam" id="PF02153">
    <property type="entry name" value="PDH_N"/>
    <property type="match status" value="1"/>
</dbReference>
<accession>C4XI62</accession>
<dbReference type="InterPro" id="IPR046826">
    <property type="entry name" value="PDH_N"/>
</dbReference>
<evidence type="ECO:0000256" key="1">
    <source>
        <dbReference type="ARBA" id="ARBA00023002"/>
    </source>
</evidence>
<dbReference type="Gene3D" id="3.40.50.720">
    <property type="entry name" value="NAD(P)-binding Rossmann-like Domain"/>
    <property type="match status" value="1"/>
</dbReference>
<dbReference type="InterPro" id="IPR008927">
    <property type="entry name" value="6-PGluconate_DH-like_C_sf"/>
</dbReference>
<name>C4XI62_SOLM1</name>
<feature type="domain" description="Prephenate/arogenate dehydrogenase" evidence="3">
    <location>
        <begin position="117"/>
        <end position="372"/>
    </location>
</feature>
<proteinExistence type="predicted"/>
<dbReference type="PROSITE" id="PS51176">
    <property type="entry name" value="PDH_ADH"/>
    <property type="match status" value="1"/>
</dbReference>
<dbReference type="SUPFAM" id="SSF48179">
    <property type="entry name" value="6-phosphogluconate dehydrogenase C-terminal domain-like"/>
    <property type="match status" value="1"/>
</dbReference>
<evidence type="ECO:0000313" key="4">
    <source>
        <dbReference type="EMBL" id="BAH74024.1"/>
    </source>
</evidence>
<dbReference type="SUPFAM" id="SSF51735">
    <property type="entry name" value="NAD(P)-binding Rossmann-fold domains"/>
    <property type="match status" value="1"/>
</dbReference>
<reference evidence="4 5" key="1">
    <citation type="journal article" date="2009" name="Genome Res.">
        <title>Whole genome sequence of Desulfovibrio magneticus strain RS-1 revealed common gene clusters in magnetotactic bacteria.</title>
        <authorList>
            <person name="Nakazawa H."/>
            <person name="Arakaki A."/>
            <person name="Narita-Yamada S."/>
            <person name="Yashiro I."/>
            <person name="Jinno K."/>
            <person name="Aoki N."/>
            <person name="Tsuruyama A."/>
            <person name="Okamura Y."/>
            <person name="Tanikawa S."/>
            <person name="Fujita N."/>
            <person name="Takeyama H."/>
            <person name="Matsunaga T."/>
        </authorList>
    </citation>
    <scope>NUCLEOTIDE SEQUENCE [LARGE SCALE GENOMIC DNA]</scope>
    <source>
        <strain evidence="5">ATCC 700980 / DSM 13731 / RS-1</strain>
    </source>
</reference>